<dbReference type="Proteomes" id="UP000000379">
    <property type="component" value="Chromosome"/>
</dbReference>
<organism evidence="2 3">
    <name type="scientific">Truepera radiovictrix (strain DSM 17093 / CIP 108686 / LMG 22925 / RQ-24)</name>
    <dbReference type="NCBI Taxonomy" id="649638"/>
    <lineage>
        <taxon>Bacteria</taxon>
        <taxon>Thermotogati</taxon>
        <taxon>Deinococcota</taxon>
        <taxon>Deinococci</taxon>
        <taxon>Trueperales</taxon>
        <taxon>Trueperaceae</taxon>
        <taxon>Truepera</taxon>
    </lineage>
</organism>
<dbReference type="EMBL" id="CP002049">
    <property type="protein sequence ID" value="ADI14402.1"/>
    <property type="molecule type" value="Genomic_DNA"/>
</dbReference>
<evidence type="ECO:0000313" key="3">
    <source>
        <dbReference type="Proteomes" id="UP000000379"/>
    </source>
</evidence>
<keyword evidence="1" id="KW-0812">Transmembrane</keyword>
<dbReference type="HOGENOM" id="CLU_2385272_0_0_0"/>
<accession>D7CWK3</accession>
<reference evidence="3" key="1">
    <citation type="submission" date="2010-05" db="EMBL/GenBank/DDBJ databases">
        <title>The complete genome of Truepera radiovictris DSM 17093.</title>
        <authorList>
            <consortium name="US DOE Joint Genome Institute (JGI-PGF)"/>
            <person name="Lucas S."/>
            <person name="Copeland A."/>
            <person name="Lapidus A."/>
            <person name="Glavina del Rio T."/>
            <person name="Dalin E."/>
            <person name="Tice H."/>
            <person name="Bruce D."/>
            <person name="Goodwin L."/>
            <person name="Pitluck S."/>
            <person name="Kyrpides N."/>
            <person name="Mavromatis K."/>
            <person name="Ovchinnikova G."/>
            <person name="Munk A.C."/>
            <person name="Detter J.C."/>
            <person name="Han C."/>
            <person name="Tapia R."/>
            <person name="Land M."/>
            <person name="Hauser L."/>
            <person name="Markowitz V."/>
            <person name="Cheng J.-F."/>
            <person name="Hugenholtz P."/>
            <person name="Woyke T."/>
            <person name="Wu D."/>
            <person name="Tindall B."/>
            <person name="Pomrenke H.G."/>
            <person name="Brambilla E."/>
            <person name="Klenk H.-P."/>
            <person name="Eisen J.A."/>
        </authorList>
    </citation>
    <scope>NUCLEOTIDE SEQUENCE [LARGE SCALE GENOMIC DNA]</scope>
    <source>
        <strain evidence="3">DSM 17093 / CIP 108686 / LMG 22925 / RQ-24</strain>
    </source>
</reference>
<evidence type="ECO:0000313" key="2">
    <source>
        <dbReference type="EMBL" id="ADI14402.1"/>
    </source>
</evidence>
<evidence type="ECO:0000256" key="1">
    <source>
        <dbReference type="SAM" id="Phobius"/>
    </source>
</evidence>
<feature type="transmembrane region" description="Helical" evidence="1">
    <location>
        <begin position="49"/>
        <end position="74"/>
    </location>
</feature>
<name>D7CWK3_TRURR</name>
<keyword evidence="3" id="KW-1185">Reference proteome</keyword>
<dbReference type="AlphaFoldDB" id="D7CWK3"/>
<keyword evidence="1" id="KW-1133">Transmembrane helix</keyword>
<feature type="transmembrane region" description="Helical" evidence="1">
    <location>
        <begin position="16"/>
        <end position="37"/>
    </location>
</feature>
<dbReference type="RefSeq" id="WP_013177772.1">
    <property type="nucleotide sequence ID" value="NC_014221.1"/>
</dbReference>
<protein>
    <submittedName>
        <fullName evidence="2">Uncharacterized protein</fullName>
    </submittedName>
</protein>
<sequence length="94" mass="10240">MGMLELGRTRSQKRKVSVLLTALHLLALGALVALFWLAGGPPATPLGGALLVVATTLWLLSFVLLCVNVAYYVFAYVIHPPRGRETPSERRSRP</sequence>
<keyword evidence="1" id="KW-0472">Membrane</keyword>
<proteinExistence type="predicted"/>
<reference evidence="2 3" key="2">
    <citation type="journal article" date="2011" name="Stand. Genomic Sci.">
        <title>Complete genome sequence of Truepera radiovictrix type strain (RQ-24).</title>
        <authorList>
            <person name="Ivanova N."/>
            <person name="Rohde C."/>
            <person name="Munk C."/>
            <person name="Nolan M."/>
            <person name="Lucas S."/>
            <person name="Del Rio T.G."/>
            <person name="Tice H."/>
            <person name="Deshpande S."/>
            <person name="Cheng J.F."/>
            <person name="Tapia R."/>
            <person name="Han C."/>
            <person name="Goodwin L."/>
            <person name="Pitluck S."/>
            <person name="Liolios K."/>
            <person name="Mavromatis K."/>
            <person name="Mikhailova N."/>
            <person name="Pati A."/>
            <person name="Chen A."/>
            <person name="Palaniappan K."/>
            <person name="Land M."/>
            <person name="Hauser L."/>
            <person name="Chang Y.J."/>
            <person name="Jeffries C.D."/>
            <person name="Brambilla E."/>
            <person name="Rohde M."/>
            <person name="Goker M."/>
            <person name="Tindall B.J."/>
            <person name="Woyke T."/>
            <person name="Bristow J."/>
            <person name="Eisen J.A."/>
            <person name="Markowitz V."/>
            <person name="Hugenholtz P."/>
            <person name="Kyrpides N.C."/>
            <person name="Klenk H.P."/>
            <person name="Lapidus A."/>
        </authorList>
    </citation>
    <scope>NUCLEOTIDE SEQUENCE [LARGE SCALE GENOMIC DNA]</scope>
    <source>
        <strain evidence="3">DSM 17093 / CIP 108686 / LMG 22925 / RQ-24</strain>
    </source>
</reference>
<gene>
    <name evidence="2" type="ordered locus">Trad_1279</name>
</gene>
<dbReference type="KEGG" id="tra:Trad_1279"/>